<evidence type="ECO:0000313" key="2">
    <source>
        <dbReference type="Proteomes" id="UP000015102"/>
    </source>
</evidence>
<dbReference type="HOGENOM" id="CLU_2815349_0_0_1"/>
<sequence length="67" mass="7580">MECINRNQVLNQKKQFIPQNNAMSVKNKGLVKILASLDNESTVILLDHSISEKLEFFNSQALYGLSL</sequence>
<dbReference type="EnsemblMetazoa" id="MESCA011478-RA">
    <property type="protein sequence ID" value="MESCA011478-PA"/>
    <property type="gene ID" value="MESCA011478"/>
</dbReference>
<proteinExistence type="predicted"/>
<reference evidence="2" key="1">
    <citation type="submission" date="2013-02" db="EMBL/GenBank/DDBJ databases">
        <authorList>
            <person name="Hughes D."/>
        </authorList>
    </citation>
    <scope>NUCLEOTIDE SEQUENCE</scope>
    <source>
        <strain>Durham</strain>
        <strain evidence="2">NC isolate 2 -- Noor lab</strain>
    </source>
</reference>
<name>T1H5A2_MEGSC</name>
<keyword evidence="2" id="KW-1185">Reference proteome</keyword>
<evidence type="ECO:0000313" key="1">
    <source>
        <dbReference type="EnsemblMetazoa" id="MESCA011478-PA"/>
    </source>
</evidence>
<dbReference type="EMBL" id="CAQQ02387626">
    <property type="status" value="NOT_ANNOTATED_CDS"/>
    <property type="molecule type" value="Genomic_DNA"/>
</dbReference>
<dbReference type="Proteomes" id="UP000015102">
    <property type="component" value="Unassembled WGS sequence"/>
</dbReference>
<organism evidence="1 2">
    <name type="scientific">Megaselia scalaris</name>
    <name type="common">Humpbacked fly</name>
    <name type="synonym">Phora scalaris</name>
    <dbReference type="NCBI Taxonomy" id="36166"/>
    <lineage>
        <taxon>Eukaryota</taxon>
        <taxon>Metazoa</taxon>
        <taxon>Ecdysozoa</taxon>
        <taxon>Arthropoda</taxon>
        <taxon>Hexapoda</taxon>
        <taxon>Insecta</taxon>
        <taxon>Pterygota</taxon>
        <taxon>Neoptera</taxon>
        <taxon>Endopterygota</taxon>
        <taxon>Diptera</taxon>
        <taxon>Brachycera</taxon>
        <taxon>Muscomorpha</taxon>
        <taxon>Platypezoidea</taxon>
        <taxon>Phoridae</taxon>
        <taxon>Megaseliini</taxon>
        <taxon>Megaselia</taxon>
    </lineage>
</organism>
<protein>
    <submittedName>
        <fullName evidence="1">Uncharacterized protein</fullName>
    </submittedName>
</protein>
<accession>T1H5A2</accession>
<reference evidence="1" key="2">
    <citation type="submission" date="2015-06" db="UniProtKB">
        <authorList>
            <consortium name="EnsemblMetazoa"/>
        </authorList>
    </citation>
    <scope>IDENTIFICATION</scope>
</reference>
<dbReference type="EMBL" id="CAQQ02387627">
    <property type="status" value="NOT_ANNOTATED_CDS"/>
    <property type="molecule type" value="Genomic_DNA"/>
</dbReference>
<dbReference type="AlphaFoldDB" id="T1H5A2"/>